<dbReference type="GO" id="GO:0000785">
    <property type="term" value="C:chromatin"/>
    <property type="evidence" value="ECO:0007669"/>
    <property type="project" value="TreeGrafter"/>
</dbReference>
<dbReference type="PANTHER" id="PTHR16081:SF0">
    <property type="entry name" value="VERTNIN"/>
    <property type="match status" value="1"/>
</dbReference>
<proteinExistence type="inferred from homology"/>
<reference evidence="4 5" key="1">
    <citation type="submission" date="2020-06" db="EMBL/GenBank/DDBJ databases">
        <authorList>
            <person name="Li R."/>
            <person name="Bekaert M."/>
        </authorList>
    </citation>
    <scope>NUCLEOTIDE SEQUENCE [LARGE SCALE GENOMIC DNA]</scope>
    <source>
        <strain evidence="5">wild</strain>
    </source>
</reference>
<evidence type="ECO:0000256" key="1">
    <source>
        <dbReference type="ARBA" id="ARBA00007290"/>
    </source>
</evidence>
<dbReference type="InterPro" id="IPR047273">
    <property type="entry name" value="VRTN_OTU_dom"/>
</dbReference>
<feature type="compositionally biased region" description="Low complexity" evidence="3">
    <location>
        <begin position="286"/>
        <end position="305"/>
    </location>
</feature>
<evidence type="ECO:0000256" key="2">
    <source>
        <dbReference type="ARBA" id="ARBA00020188"/>
    </source>
</evidence>
<gene>
    <name evidence="4" type="ORF">MCOR_17164</name>
</gene>
<dbReference type="AlphaFoldDB" id="A0A6J8BDA5"/>
<feature type="compositionally biased region" description="Polar residues" evidence="3">
    <location>
        <begin position="275"/>
        <end position="285"/>
    </location>
</feature>
<protein>
    <recommendedName>
        <fullName evidence="2">Vertnin</fullName>
    </recommendedName>
</protein>
<keyword evidence="5" id="KW-1185">Reference proteome</keyword>
<organism evidence="4 5">
    <name type="scientific">Mytilus coruscus</name>
    <name type="common">Sea mussel</name>
    <dbReference type="NCBI Taxonomy" id="42192"/>
    <lineage>
        <taxon>Eukaryota</taxon>
        <taxon>Metazoa</taxon>
        <taxon>Spiralia</taxon>
        <taxon>Lophotrochozoa</taxon>
        <taxon>Mollusca</taxon>
        <taxon>Bivalvia</taxon>
        <taxon>Autobranchia</taxon>
        <taxon>Pteriomorphia</taxon>
        <taxon>Mytilida</taxon>
        <taxon>Mytiloidea</taxon>
        <taxon>Mytilidae</taxon>
        <taxon>Mytilinae</taxon>
        <taxon>Mytilus</taxon>
    </lineage>
</organism>
<evidence type="ECO:0000313" key="4">
    <source>
        <dbReference type="EMBL" id="CAC5381270.1"/>
    </source>
</evidence>
<dbReference type="CDD" id="cd22791">
    <property type="entry name" value="OTU_VRTN"/>
    <property type="match status" value="1"/>
</dbReference>
<feature type="compositionally biased region" description="Polar residues" evidence="3">
    <location>
        <begin position="306"/>
        <end position="320"/>
    </location>
</feature>
<feature type="region of interest" description="Disordered" evidence="3">
    <location>
        <begin position="228"/>
        <end position="320"/>
    </location>
</feature>
<dbReference type="EMBL" id="CACVKT020003034">
    <property type="protein sequence ID" value="CAC5381270.1"/>
    <property type="molecule type" value="Genomic_DNA"/>
</dbReference>
<dbReference type="InterPro" id="IPR038822">
    <property type="entry name" value="Vertnin-like"/>
</dbReference>
<dbReference type="GO" id="GO:0006357">
    <property type="term" value="P:regulation of transcription by RNA polymerase II"/>
    <property type="evidence" value="ECO:0007669"/>
    <property type="project" value="TreeGrafter"/>
</dbReference>
<evidence type="ECO:0000313" key="5">
    <source>
        <dbReference type="Proteomes" id="UP000507470"/>
    </source>
</evidence>
<dbReference type="OrthoDB" id="5791190at2759"/>
<feature type="compositionally biased region" description="Low complexity" evidence="3">
    <location>
        <begin position="263"/>
        <end position="274"/>
    </location>
</feature>
<dbReference type="PANTHER" id="PTHR16081">
    <property type="entry name" value="VERTNIN"/>
    <property type="match status" value="1"/>
</dbReference>
<evidence type="ECO:0000256" key="3">
    <source>
        <dbReference type="SAM" id="MobiDB-lite"/>
    </source>
</evidence>
<dbReference type="Proteomes" id="UP000507470">
    <property type="component" value="Unassembled WGS sequence"/>
</dbReference>
<sequence>MNHSQYDYVSSLSRLQQEVANGYAYLVTAAKTEYRNMPIFVRPSECNQGSLIVDQTAQNILTKCRLHDVGTPYEVSSNGGCLFDSVSVSLCGTQEFSTELRVRTAIEMIRLKSRIMSLPVTPSLMTVSPNYVASVFSCASPGGYSSIWTIFALANVIGVPIKSVYPPMNGINDRPFKILNLTVMPQKPSIDTDTLTVMWTRLQGYQTKHYWYADHFVPLLKTLTTTSRNYRVDSPSPPSLNSTTDFPPLGSSAPKRQRIQRDPLSSPTPTSPISVQASSPPSAVISTPSKLLLSPLPNLSPIPGSTTKANTMQTSTPTHSASTLLTQTANASVQQSSNSLTNGKNLTVNDLYHAIIDVNTTPLPSIPKGQKDNAYFLIDNSDNVKRKLNGQPSQYSDDCGAWDSHGGHTVNTTFVVQSNNTLRIAFVKEGLYCYEKQVKGKKTYVAYNPQPDPDSVLTLNRYYIPLKRDKTFKKRVSAFNKLPSTFQNRQHIAVVEYTGSCPTTNTTHGNAKHVSHEFIRTDPSVMNRITEGLNNKKSCIEIYQDMVLKDPDNAPKDLQQVHTKKHYNKKQVSHAAKANIADEVLHILSMVNDHDFVKEVVYTQDNSKPPSIICYTSEQIADIKTHLQADPSTVLGVDRTFNLGSVFVTNFIYKNKKVISKSTRDHPIFIGPVFFHWDGSMETYHTFFSHFKARILTEVQCFDVKLGSDDEGGLTVALDSVFSKPDRLLCTKHINLINYQNF</sequence>
<accession>A0A6J8BDA5</accession>
<name>A0A6J8BDA5_MYTCO</name>
<comment type="similarity">
    <text evidence="1">Belongs to the vertnin family.</text>
</comment>